<dbReference type="GO" id="GO:0051087">
    <property type="term" value="F:protein-folding chaperone binding"/>
    <property type="evidence" value="ECO:0007669"/>
    <property type="project" value="InterPro"/>
</dbReference>
<accession>A0A6A6GVF8</accession>
<evidence type="ECO:0000313" key="5">
    <source>
        <dbReference type="EMBL" id="KAF2229782.1"/>
    </source>
</evidence>
<dbReference type="InterPro" id="IPR044563">
    <property type="entry name" value="Sgt1-like"/>
</dbReference>
<name>A0A6A6GVF8_VIRVR</name>
<dbReference type="Pfam" id="PF04969">
    <property type="entry name" value="CS"/>
    <property type="match status" value="1"/>
</dbReference>
<feature type="domain" description="SGS" evidence="3">
    <location>
        <begin position="307"/>
        <end position="444"/>
    </location>
</feature>
<dbReference type="CDD" id="cd06466">
    <property type="entry name" value="p23_CS_SGT1_like"/>
    <property type="match status" value="1"/>
</dbReference>
<dbReference type="InterPro" id="IPR011990">
    <property type="entry name" value="TPR-like_helical_dom_sf"/>
</dbReference>
<feature type="compositionally biased region" description="Polar residues" evidence="2">
    <location>
        <begin position="153"/>
        <end position="173"/>
    </location>
</feature>
<dbReference type="Proteomes" id="UP000800092">
    <property type="component" value="Unassembled WGS sequence"/>
</dbReference>
<feature type="compositionally biased region" description="Acidic residues" evidence="2">
    <location>
        <begin position="358"/>
        <end position="369"/>
    </location>
</feature>
<evidence type="ECO:0000256" key="2">
    <source>
        <dbReference type="SAM" id="MobiDB-lite"/>
    </source>
</evidence>
<dbReference type="OrthoDB" id="1898560at2759"/>
<feature type="region of interest" description="Disordered" evidence="2">
    <location>
        <begin position="328"/>
        <end position="385"/>
    </location>
</feature>
<feature type="domain" description="CS" evidence="4">
    <location>
        <begin position="184"/>
        <end position="275"/>
    </location>
</feature>
<keyword evidence="6" id="KW-1185">Reference proteome</keyword>
<dbReference type="InterPro" id="IPR007699">
    <property type="entry name" value="SGS_dom"/>
</dbReference>
<feature type="region of interest" description="Disordered" evidence="2">
    <location>
        <begin position="151"/>
        <end position="178"/>
    </location>
</feature>
<dbReference type="AlphaFoldDB" id="A0A6A6GVF8"/>
<dbReference type="Gene3D" id="2.60.40.790">
    <property type="match status" value="1"/>
</dbReference>
<dbReference type="Gene3D" id="1.25.40.10">
    <property type="entry name" value="Tetratricopeptide repeat domain"/>
    <property type="match status" value="1"/>
</dbReference>
<gene>
    <name evidence="5" type="ORF">EV356DRAFT_510160</name>
</gene>
<feature type="compositionally biased region" description="Polar residues" evidence="2">
    <location>
        <begin position="296"/>
        <end position="314"/>
    </location>
</feature>
<protein>
    <submittedName>
        <fullName evidence="5">SGS-domain-containing protein</fullName>
    </submittedName>
</protein>
<dbReference type="PROSITE" id="PS51048">
    <property type="entry name" value="SGS"/>
    <property type="match status" value="1"/>
</dbReference>
<organism evidence="5 6">
    <name type="scientific">Viridothelium virens</name>
    <name type="common">Speckled blister lichen</name>
    <name type="synonym">Trypethelium virens</name>
    <dbReference type="NCBI Taxonomy" id="1048519"/>
    <lineage>
        <taxon>Eukaryota</taxon>
        <taxon>Fungi</taxon>
        <taxon>Dikarya</taxon>
        <taxon>Ascomycota</taxon>
        <taxon>Pezizomycotina</taxon>
        <taxon>Dothideomycetes</taxon>
        <taxon>Dothideomycetes incertae sedis</taxon>
        <taxon>Trypetheliales</taxon>
        <taxon>Trypetheliaceae</taxon>
        <taxon>Viridothelium</taxon>
    </lineage>
</organism>
<feature type="region of interest" description="Disordered" evidence="2">
    <location>
        <begin position="419"/>
        <end position="444"/>
    </location>
</feature>
<dbReference type="SUPFAM" id="SSF48452">
    <property type="entry name" value="TPR-like"/>
    <property type="match status" value="1"/>
</dbReference>
<reference evidence="5" key="1">
    <citation type="journal article" date="2020" name="Stud. Mycol.">
        <title>101 Dothideomycetes genomes: a test case for predicting lifestyles and emergence of pathogens.</title>
        <authorList>
            <person name="Haridas S."/>
            <person name="Albert R."/>
            <person name="Binder M."/>
            <person name="Bloem J."/>
            <person name="Labutti K."/>
            <person name="Salamov A."/>
            <person name="Andreopoulos B."/>
            <person name="Baker S."/>
            <person name="Barry K."/>
            <person name="Bills G."/>
            <person name="Bluhm B."/>
            <person name="Cannon C."/>
            <person name="Castanera R."/>
            <person name="Culley D."/>
            <person name="Daum C."/>
            <person name="Ezra D."/>
            <person name="Gonzalez J."/>
            <person name="Henrissat B."/>
            <person name="Kuo A."/>
            <person name="Liang C."/>
            <person name="Lipzen A."/>
            <person name="Lutzoni F."/>
            <person name="Magnuson J."/>
            <person name="Mondo S."/>
            <person name="Nolan M."/>
            <person name="Ohm R."/>
            <person name="Pangilinan J."/>
            <person name="Park H.-J."/>
            <person name="Ramirez L."/>
            <person name="Alfaro M."/>
            <person name="Sun H."/>
            <person name="Tritt A."/>
            <person name="Yoshinaga Y."/>
            <person name="Zwiers L.-H."/>
            <person name="Turgeon B."/>
            <person name="Goodwin S."/>
            <person name="Spatafora J."/>
            <person name="Crous P."/>
            <person name="Grigoriev I."/>
        </authorList>
    </citation>
    <scope>NUCLEOTIDE SEQUENCE</scope>
    <source>
        <strain evidence="5">Tuck. ex Michener</strain>
    </source>
</reference>
<dbReference type="SUPFAM" id="SSF49764">
    <property type="entry name" value="HSP20-like chaperones"/>
    <property type="match status" value="1"/>
</dbReference>
<dbReference type="InterPro" id="IPR008978">
    <property type="entry name" value="HSP20-like_chaperone"/>
</dbReference>
<dbReference type="PROSITE" id="PS51203">
    <property type="entry name" value="CS"/>
    <property type="match status" value="1"/>
</dbReference>
<comment type="similarity">
    <text evidence="1">Belongs to the SGT1 family.</text>
</comment>
<feature type="region of interest" description="Disordered" evidence="2">
    <location>
        <begin position="296"/>
        <end position="316"/>
    </location>
</feature>
<dbReference type="InterPro" id="IPR007052">
    <property type="entry name" value="CS_dom"/>
</dbReference>
<dbReference type="EMBL" id="ML991854">
    <property type="protein sequence ID" value="KAF2229782.1"/>
    <property type="molecule type" value="Genomic_DNA"/>
</dbReference>
<evidence type="ECO:0000313" key="6">
    <source>
        <dbReference type="Proteomes" id="UP000800092"/>
    </source>
</evidence>
<proteinExistence type="inferred from homology"/>
<evidence type="ECO:0000259" key="3">
    <source>
        <dbReference type="PROSITE" id="PS51048"/>
    </source>
</evidence>
<evidence type="ECO:0000256" key="1">
    <source>
        <dbReference type="ARBA" id="ARBA00008509"/>
    </source>
</evidence>
<dbReference type="PANTHER" id="PTHR45862">
    <property type="entry name" value="PROTEIN SGT1 HOMOLOG"/>
    <property type="match status" value="1"/>
</dbReference>
<sequence>MKKAALGAEALKSGNYPEAIKKYTEALETSPHSPDYYIKRSTAHQRSSPPDNQAALQDAEKGVVYARKRAKRELIAQAQLRRAIALFMLERYRDAQFAFSIVRKLDEKEKTLGIWEKKVGDKLKNLPEDDAKREITISEIPDYEISKKGEIKSSLSGNNSGTGQPDQNKSNVTAPKVDGVQTPADKIKHDWYQNNDNVYFTLLVKGVPKEKAVVDIYSRSLSISFPMPTGSTFDYSLDPLFAEVNASESTFTVMNTKIEVALKKTNQGLKWKSLESNEPLDTEGDLDATSSTTTILHPASSQLSAPAYPTSSKSGAKDWDKIVDSYTKKPSTKTAKPGSDKPRDGSGVGDGDASNSEPDYDDEDDDDVDSNYIPGDEFDEDAGDPANAFFRRLYSGADADTRRAMIKSYQESNGTALSTNWAEVGKGPVETSPPDGMVAKKWGE</sequence>
<evidence type="ECO:0000259" key="4">
    <source>
        <dbReference type="PROSITE" id="PS51203"/>
    </source>
</evidence>
<dbReference type="Pfam" id="PF05002">
    <property type="entry name" value="SGS"/>
    <property type="match status" value="1"/>
</dbReference>